<evidence type="ECO:0000259" key="6">
    <source>
        <dbReference type="Pfam" id="PF08281"/>
    </source>
</evidence>
<evidence type="ECO:0008006" key="8">
    <source>
        <dbReference type="Google" id="ProtNLM"/>
    </source>
</evidence>
<dbReference type="Gene3D" id="1.10.10.10">
    <property type="entry name" value="Winged helix-like DNA-binding domain superfamily/Winged helix DNA-binding domain"/>
    <property type="match status" value="1"/>
</dbReference>
<dbReference type="PANTHER" id="PTHR43133:SF60">
    <property type="entry name" value="RNA POLYMERASE SIGMA FACTOR SIGV"/>
    <property type="match status" value="1"/>
</dbReference>
<dbReference type="EMBL" id="BARU01025375">
    <property type="protein sequence ID" value="GAH65686.1"/>
    <property type="molecule type" value="Genomic_DNA"/>
</dbReference>
<dbReference type="InterPro" id="IPR013325">
    <property type="entry name" value="RNA_pol_sigma_r2"/>
</dbReference>
<dbReference type="GO" id="GO:0003677">
    <property type="term" value="F:DNA binding"/>
    <property type="evidence" value="ECO:0007669"/>
    <property type="project" value="InterPro"/>
</dbReference>
<dbReference type="GO" id="GO:0006352">
    <property type="term" value="P:DNA-templated transcription initiation"/>
    <property type="evidence" value="ECO:0007669"/>
    <property type="project" value="InterPro"/>
</dbReference>
<keyword evidence="4" id="KW-0804">Transcription</keyword>
<dbReference type="InterPro" id="IPR039425">
    <property type="entry name" value="RNA_pol_sigma-70-like"/>
</dbReference>
<dbReference type="SUPFAM" id="SSF88659">
    <property type="entry name" value="Sigma3 and sigma4 domains of RNA polymerase sigma factors"/>
    <property type="match status" value="1"/>
</dbReference>
<evidence type="ECO:0000256" key="4">
    <source>
        <dbReference type="ARBA" id="ARBA00023163"/>
    </source>
</evidence>
<feature type="domain" description="RNA polymerase sigma-70 region 2" evidence="5">
    <location>
        <begin position="2"/>
        <end position="30"/>
    </location>
</feature>
<dbReference type="PANTHER" id="PTHR43133">
    <property type="entry name" value="RNA POLYMERASE ECF-TYPE SIGMA FACTO"/>
    <property type="match status" value="1"/>
</dbReference>
<dbReference type="InterPro" id="IPR013249">
    <property type="entry name" value="RNA_pol_sigma70_r4_t2"/>
</dbReference>
<comment type="similarity">
    <text evidence="1">Belongs to the sigma-70 factor family. ECF subfamily.</text>
</comment>
<evidence type="ECO:0000259" key="5">
    <source>
        <dbReference type="Pfam" id="PF04542"/>
    </source>
</evidence>
<dbReference type="GO" id="GO:0016987">
    <property type="term" value="F:sigma factor activity"/>
    <property type="evidence" value="ECO:0007669"/>
    <property type="project" value="UniProtKB-KW"/>
</dbReference>
<dbReference type="InterPro" id="IPR014284">
    <property type="entry name" value="RNA_pol_sigma-70_dom"/>
</dbReference>
<dbReference type="Pfam" id="PF04542">
    <property type="entry name" value="Sigma70_r2"/>
    <property type="match status" value="1"/>
</dbReference>
<evidence type="ECO:0000256" key="2">
    <source>
        <dbReference type="ARBA" id="ARBA00023015"/>
    </source>
</evidence>
<dbReference type="CDD" id="cd06171">
    <property type="entry name" value="Sigma70_r4"/>
    <property type="match status" value="1"/>
</dbReference>
<name>X1H680_9ZZZZ</name>
<proteinExistence type="inferred from homology"/>
<protein>
    <recommendedName>
        <fullName evidence="8">RNA polymerase sigma factor 70 region 4 type 2 domain-containing protein</fullName>
    </recommendedName>
</protein>
<keyword evidence="3" id="KW-0731">Sigma factor</keyword>
<feature type="domain" description="RNA polymerase sigma factor 70 region 4 type 2" evidence="6">
    <location>
        <begin position="70"/>
        <end position="120"/>
    </location>
</feature>
<feature type="non-terminal residue" evidence="7">
    <location>
        <position position="1"/>
    </location>
</feature>
<dbReference type="SUPFAM" id="SSF88946">
    <property type="entry name" value="Sigma2 domain of RNA polymerase sigma factors"/>
    <property type="match status" value="1"/>
</dbReference>
<dbReference type="NCBIfam" id="TIGR02937">
    <property type="entry name" value="sigma70-ECF"/>
    <property type="match status" value="1"/>
</dbReference>
<accession>X1H680</accession>
<dbReference type="Gene3D" id="1.10.1740.10">
    <property type="match status" value="1"/>
</dbReference>
<reference evidence="7" key="1">
    <citation type="journal article" date="2014" name="Front. Microbiol.">
        <title>High frequency of phylogenetically diverse reductive dehalogenase-homologous genes in deep subseafloor sedimentary metagenomes.</title>
        <authorList>
            <person name="Kawai M."/>
            <person name="Futagami T."/>
            <person name="Toyoda A."/>
            <person name="Takaki Y."/>
            <person name="Nishi S."/>
            <person name="Hori S."/>
            <person name="Arai W."/>
            <person name="Tsubouchi T."/>
            <person name="Morono Y."/>
            <person name="Uchiyama I."/>
            <person name="Ito T."/>
            <person name="Fujiyama A."/>
            <person name="Inagaki F."/>
            <person name="Takami H."/>
        </authorList>
    </citation>
    <scope>NUCLEOTIDE SEQUENCE</scope>
    <source>
        <strain evidence="7">Expedition CK06-06</strain>
    </source>
</reference>
<sequence length="130" mass="15375">GQFRWRGTPFSSWLYRIATHEIANYFRKNKQEQFCLKEVSSSISISNPSAETELLEAEAELKRHEEFLTLHENISKLSVKYQEVITLRFFEKKRIKEVAEILGKREGTVKSLLHRSLEKLRKLMEQNATF</sequence>
<dbReference type="InterPro" id="IPR007627">
    <property type="entry name" value="RNA_pol_sigma70_r2"/>
</dbReference>
<organism evidence="7">
    <name type="scientific">marine sediment metagenome</name>
    <dbReference type="NCBI Taxonomy" id="412755"/>
    <lineage>
        <taxon>unclassified sequences</taxon>
        <taxon>metagenomes</taxon>
        <taxon>ecological metagenomes</taxon>
    </lineage>
</organism>
<dbReference type="Pfam" id="PF08281">
    <property type="entry name" value="Sigma70_r4_2"/>
    <property type="match status" value="1"/>
</dbReference>
<dbReference type="InterPro" id="IPR013324">
    <property type="entry name" value="RNA_pol_sigma_r3/r4-like"/>
</dbReference>
<evidence type="ECO:0000313" key="7">
    <source>
        <dbReference type="EMBL" id="GAH65686.1"/>
    </source>
</evidence>
<comment type="caution">
    <text evidence="7">The sequence shown here is derived from an EMBL/GenBank/DDBJ whole genome shotgun (WGS) entry which is preliminary data.</text>
</comment>
<evidence type="ECO:0000256" key="1">
    <source>
        <dbReference type="ARBA" id="ARBA00010641"/>
    </source>
</evidence>
<keyword evidence="2" id="KW-0805">Transcription regulation</keyword>
<dbReference type="AlphaFoldDB" id="X1H680"/>
<gene>
    <name evidence="7" type="ORF">S03H2_40893</name>
</gene>
<evidence type="ECO:0000256" key="3">
    <source>
        <dbReference type="ARBA" id="ARBA00023082"/>
    </source>
</evidence>
<dbReference type="InterPro" id="IPR036388">
    <property type="entry name" value="WH-like_DNA-bd_sf"/>
</dbReference>